<dbReference type="InterPro" id="IPR011760">
    <property type="entry name" value="PsdUridine_synth_TruD_insert"/>
</dbReference>
<keyword evidence="3" id="KW-0472">Membrane</keyword>
<dbReference type="InterPro" id="IPR020103">
    <property type="entry name" value="PsdUridine_synth_cat_dom_sf"/>
</dbReference>
<evidence type="ECO:0000256" key="3">
    <source>
        <dbReference type="SAM" id="Phobius"/>
    </source>
</evidence>
<gene>
    <name evidence="5" type="primary">truD</name>
    <name evidence="5" type="ORF">ACFSCZ_17990</name>
</gene>
<sequence>MRNAKLKKIPNDFIVTECSTLPHQSCIENHYYYYYTMQKCGYSTFDAIRILSNITGINKENIGYAGLKDEDGITEQIISLTEEIPSEIVTELYELCAKDKQKYIYLQYKGRGELPIQIGNLLGNTFQITVRMLSKEIVNELRNLQKTQLFFLNYYDTQRFGIPNYPQVAHKIGEKLLSKDYDNALKLFLVSGNEETSDYDVNQSAKSFFDTLDIRKQTFFMNAFSSFQWNQRLGEILFEVFEHRVKSSLDEGIPFYYLEEQEKLIELLKHYPSLEFIKHKSEGGKIFDRISSRPTVIQTFIENIKVDKDELYSDSLKMTVSFYLPSGCYATMAIKQWIFFLQKNKKERMR</sequence>
<feature type="domain" description="TRUD" evidence="4">
    <location>
        <begin position="150"/>
        <end position="350"/>
    </location>
</feature>
<dbReference type="RefSeq" id="WP_380775947.1">
    <property type="nucleotide sequence ID" value="NZ_JBHUEO010000113.1"/>
</dbReference>
<evidence type="ECO:0000313" key="6">
    <source>
        <dbReference type="Proteomes" id="UP001597301"/>
    </source>
</evidence>
<evidence type="ECO:0000313" key="5">
    <source>
        <dbReference type="EMBL" id="MFD1708567.1"/>
    </source>
</evidence>
<dbReference type="Proteomes" id="UP001597301">
    <property type="component" value="Unassembled WGS sequence"/>
</dbReference>
<dbReference type="InterPro" id="IPR042214">
    <property type="entry name" value="TruD_catalytic"/>
</dbReference>
<dbReference type="Pfam" id="PF01142">
    <property type="entry name" value="TruD"/>
    <property type="match status" value="1"/>
</dbReference>
<reference evidence="6" key="1">
    <citation type="journal article" date="2019" name="Int. J. Syst. Evol. Microbiol.">
        <title>The Global Catalogue of Microorganisms (GCM) 10K type strain sequencing project: providing services to taxonomists for standard genome sequencing and annotation.</title>
        <authorList>
            <consortium name="The Broad Institute Genomics Platform"/>
            <consortium name="The Broad Institute Genome Sequencing Center for Infectious Disease"/>
            <person name="Wu L."/>
            <person name="Ma J."/>
        </authorList>
    </citation>
    <scope>NUCLEOTIDE SEQUENCE [LARGE SCALE GENOMIC DNA]</scope>
    <source>
        <strain evidence="6">CGMCC 1.12295</strain>
    </source>
</reference>
<comment type="similarity">
    <text evidence="1">Belongs to the pseudouridine synthase TruD family.</text>
</comment>
<dbReference type="InterPro" id="IPR001656">
    <property type="entry name" value="PsdUridine_synth_TruD"/>
</dbReference>
<name>A0ABW4KN77_9BACI</name>
<comment type="caution">
    <text evidence="5">The sequence shown here is derived from an EMBL/GenBank/DDBJ whole genome shotgun (WGS) entry which is preliminary data.</text>
</comment>
<keyword evidence="3" id="KW-0812">Transmembrane</keyword>
<evidence type="ECO:0000256" key="2">
    <source>
        <dbReference type="ARBA" id="ARBA00023235"/>
    </source>
</evidence>
<evidence type="ECO:0000259" key="4">
    <source>
        <dbReference type="PROSITE" id="PS50984"/>
    </source>
</evidence>
<keyword evidence="2 5" id="KW-0413">Isomerase</keyword>
<evidence type="ECO:0000256" key="1">
    <source>
        <dbReference type="ARBA" id="ARBA00007953"/>
    </source>
</evidence>
<dbReference type="PANTHER" id="PTHR13326:SF21">
    <property type="entry name" value="PSEUDOURIDYLATE SYNTHASE PUS7L"/>
    <property type="match status" value="1"/>
</dbReference>
<dbReference type="EC" id="5.4.99.27" evidence="5"/>
<protein>
    <submittedName>
        <fullName evidence="5">tRNA pseudouridine(13) synthase TruD</fullName>
        <ecNumber evidence="5">5.4.99.27</ecNumber>
    </submittedName>
</protein>
<dbReference type="SUPFAM" id="SSF55120">
    <property type="entry name" value="Pseudouridine synthase"/>
    <property type="match status" value="1"/>
</dbReference>
<dbReference type="GO" id="GO:0160150">
    <property type="term" value="F:tRNA pseudouridine(13) synthase activity"/>
    <property type="evidence" value="ECO:0007669"/>
    <property type="project" value="UniProtKB-EC"/>
</dbReference>
<dbReference type="Gene3D" id="3.30.2350.20">
    <property type="entry name" value="TruD, catalytic domain"/>
    <property type="match status" value="2"/>
</dbReference>
<dbReference type="PANTHER" id="PTHR13326">
    <property type="entry name" value="TRNA PSEUDOURIDINE SYNTHASE D"/>
    <property type="match status" value="1"/>
</dbReference>
<feature type="transmembrane region" description="Helical" evidence="3">
    <location>
        <begin position="322"/>
        <end position="341"/>
    </location>
</feature>
<organism evidence="5 6">
    <name type="scientific">Siminovitchia sediminis</name>
    <dbReference type="NCBI Taxonomy" id="1274353"/>
    <lineage>
        <taxon>Bacteria</taxon>
        <taxon>Bacillati</taxon>
        <taxon>Bacillota</taxon>
        <taxon>Bacilli</taxon>
        <taxon>Bacillales</taxon>
        <taxon>Bacillaceae</taxon>
        <taxon>Siminovitchia</taxon>
    </lineage>
</organism>
<dbReference type="EMBL" id="JBHUEO010000113">
    <property type="protein sequence ID" value="MFD1708567.1"/>
    <property type="molecule type" value="Genomic_DNA"/>
</dbReference>
<accession>A0ABW4KN77</accession>
<keyword evidence="6" id="KW-1185">Reference proteome</keyword>
<proteinExistence type="inferred from homology"/>
<keyword evidence="3" id="KW-1133">Transmembrane helix</keyword>
<dbReference type="PROSITE" id="PS50984">
    <property type="entry name" value="TRUD"/>
    <property type="match status" value="1"/>
</dbReference>